<evidence type="ECO:0000313" key="2">
    <source>
        <dbReference type="EMBL" id="GGF93086.1"/>
    </source>
</evidence>
<feature type="region of interest" description="Disordered" evidence="1">
    <location>
        <begin position="1"/>
        <end position="35"/>
    </location>
</feature>
<keyword evidence="3" id="KW-1185">Reference proteome</keyword>
<reference evidence="2" key="1">
    <citation type="journal article" date="2014" name="Int. J. Syst. Evol. Microbiol.">
        <title>Complete genome sequence of Corynebacterium casei LMG S-19264T (=DSM 44701T), isolated from a smear-ripened cheese.</title>
        <authorList>
            <consortium name="US DOE Joint Genome Institute (JGI-PGF)"/>
            <person name="Walter F."/>
            <person name="Albersmeier A."/>
            <person name="Kalinowski J."/>
            <person name="Ruckert C."/>
        </authorList>
    </citation>
    <scope>NUCLEOTIDE SEQUENCE</scope>
    <source>
        <strain evidence="2">CCM 7905</strain>
    </source>
</reference>
<reference evidence="2" key="2">
    <citation type="submission" date="2020-09" db="EMBL/GenBank/DDBJ databases">
        <authorList>
            <person name="Sun Q."/>
            <person name="Sedlacek I."/>
        </authorList>
    </citation>
    <scope>NUCLEOTIDE SEQUENCE</scope>
    <source>
        <strain evidence="2">CCM 7905</strain>
    </source>
</reference>
<proteinExistence type="predicted"/>
<gene>
    <name evidence="2" type="ORF">GCM10007304_03640</name>
</gene>
<organism evidence="2 3">
    <name type="scientific">Rhodococcoides trifolii</name>
    <dbReference type="NCBI Taxonomy" id="908250"/>
    <lineage>
        <taxon>Bacteria</taxon>
        <taxon>Bacillati</taxon>
        <taxon>Actinomycetota</taxon>
        <taxon>Actinomycetes</taxon>
        <taxon>Mycobacteriales</taxon>
        <taxon>Nocardiaceae</taxon>
        <taxon>Rhodococcoides</taxon>
    </lineage>
</organism>
<dbReference type="AlphaFoldDB" id="A0A917FMR8"/>
<comment type="caution">
    <text evidence="2">The sequence shown here is derived from an EMBL/GenBank/DDBJ whole genome shotgun (WGS) entry which is preliminary data.</text>
</comment>
<name>A0A917FMR8_9NOCA</name>
<dbReference type="Proteomes" id="UP000654257">
    <property type="component" value="Unassembled WGS sequence"/>
</dbReference>
<dbReference type="EMBL" id="BMCU01000001">
    <property type="protein sequence ID" value="GGF93086.1"/>
    <property type="molecule type" value="Genomic_DNA"/>
</dbReference>
<sequence>MVSTERETTTPPLAVGSRVRTKYSTDRTADPSTWKDESGKIVQDFAANLDGSISREWAQAHRWGIALDNGCLVFRDNDDVTPEN</sequence>
<protein>
    <submittedName>
        <fullName evidence="2">Uncharacterized protein</fullName>
    </submittedName>
</protein>
<evidence type="ECO:0000313" key="3">
    <source>
        <dbReference type="Proteomes" id="UP000654257"/>
    </source>
</evidence>
<accession>A0A917FMR8</accession>
<evidence type="ECO:0000256" key="1">
    <source>
        <dbReference type="SAM" id="MobiDB-lite"/>
    </source>
</evidence>
<feature type="compositionally biased region" description="Basic and acidic residues" evidence="1">
    <location>
        <begin position="23"/>
        <end position="35"/>
    </location>
</feature>